<dbReference type="InterPro" id="IPR000504">
    <property type="entry name" value="RRM_dom"/>
</dbReference>
<keyword evidence="5" id="KW-1185">Reference proteome</keyword>
<dbReference type="InterPro" id="IPR048289">
    <property type="entry name" value="RRM2_NsCP33-like"/>
</dbReference>
<dbReference type="Proteomes" id="UP001224392">
    <property type="component" value="Unassembled WGS sequence"/>
</dbReference>
<dbReference type="PANTHER" id="PTHR48027">
    <property type="entry name" value="HETEROGENEOUS NUCLEAR RIBONUCLEOPROTEIN 87F-RELATED"/>
    <property type="match status" value="1"/>
</dbReference>
<dbReference type="PROSITE" id="PS50102">
    <property type="entry name" value="RRM"/>
    <property type="match status" value="1"/>
</dbReference>
<dbReference type="SUPFAM" id="SSF54928">
    <property type="entry name" value="RNA-binding domain, RBD"/>
    <property type="match status" value="1"/>
</dbReference>
<protein>
    <submittedName>
        <fullName evidence="4">RNA-binding protein</fullName>
    </submittedName>
</protein>
<dbReference type="Pfam" id="PF00076">
    <property type="entry name" value="RRM_1"/>
    <property type="match status" value="1"/>
</dbReference>
<dbReference type="RefSeq" id="WP_285762445.1">
    <property type="nucleotide sequence ID" value="NZ_BSYJ01000001.1"/>
</dbReference>
<proteinExistence type="predicted"/>
<reference evidence="4 5" key="1">
    <citation type="submission" date="2023-04" db="EMBL/GenBank/DDBJ databases">
        <title>Marinobulbifer ophiurae gen. nov., sp. Nov., isolate from tissue of brittle star Ophioplocus japonicus.</title>
        <authorList>
            <person name="Kawano K."/>
            <person name="Sawayama S."/>
            <person name="Nakagawa S."/>
        </authorList>
    </citation>
    <scope>NUCLEOTIDE SEQUENCE [LARGE SCALE GENOMIC DNA]</scope>
    <source>
        <strain evidence="4 5">NKW57</strain>
    </source>
</reference>
<dbReference type="EMBL" id="BSYJ01000001">
    <property type="protein sequence ID" value="GMG85922.1"/>
    <property type="molecule type" value="Genomic_DNA"/>
</dbReference>
<feature type="compositionally biased region" description="Basic and acidic residues" evidence="2">
    <location>
        <begin position="73"/>
        <end position="89"/>
    </location>
</feature>
<comment type="caution">
    <text evidence="4">The sequence shown here is derived from an EMBL/GenBank/DDBJ whole genome shotgun (WGS) entry which is preliminary data.</text>
</comment>
<evidence type="ECO:0000313" key="5">
    <source>
        <dbReference type="Proteomes" id="UP001224392"/>
    </source>
</evidence>
<evidence type="ECO:0000313" key="4">
    <source>
        <dbReference type="EMBL" id="GMG85922.1"/>
    </source>
</evidence>
<evidence type="ECO:0000256" key="1">
    <source>
        <dbReference type="ARBA" id="ARBA00022884"/>
    </source>
</evidence>
<gene>
    <name evidence="4" type="ORF">MNKW57_02430</name>
</gene>
<dbReference type="SMART" id="SM00360">
    <property type="entry name" value="RRM"/>
    <property type="match status" value="1"/>
</dbReference>
<feature type="domain" description="RRM" evidence="3">
    <location>
        <begin position="1"/>
        <end position="79"/>
    </location>
</feature>
<dbReference type="InterPro" id="IPR052462">
    <property type="entry name" value="SLIRP/GR-RBP-like"/>
</dbReference>
<dbReference type="InterPro" id="IPR035979">
    <property type="entry name" value="RBD_domain_sf"/>
</dbReference>
<organism evidence="4 5">
    <name type="scientific">Biformimicrobium ophioploci</name>
    <dbReference type="NCBI Taxonomy" id="3036711"/>
    <lineage>
        <taxon>Bacteria</taxon>
        <taxon>Pseudomonadati</taxon>
        <taxon>Pseudomonadota</taxon>
        <taxon>Gammaproteobacteria</taxon>
        <taxon>Cellvibrionales</taxon>
        <taxon>Microbulbiferaceae</taxon>
        <taxon>Biformimicrobium</taxon>
    </lineage>
</organism>
<name>A0ABQ6LV11_9GAMM</name>
<accession>A0ABQ6LV11</accession>
<evidence type="ECO:0000259" key="3">
    <source>
        <dbReference type="PROSITE" id="PS50102"/>
    </source>
</evidence>
<keyword evidence="1" id="KW-0694">RNA-binding</keyword>
<dbReference type="Gene3D" id="3.30.70.330">
    <property type="match status" value="1"/>
</dbReference>
<feature type="region of interest" description="Disordered" evidence="2">
    <location>
        <begin position="64"/>
        <end position="89"/>
    </location>
</feature>
<evidence type="ECO:0000256" key="2">
    <source>
        <dbReference type="SAM" id="MobiDB-lite"/>
    </source>
</evidence>
<dbReference type="InterPro" id="IPR012677">
    <property type="entry name" value="Nucleotide-bd_a/b_plait_sf"/>
</dbReference>
<dbReference type="CDD" id="cd21608">
    <property type="entry name" value="RRM2_NsCP33_like"/>
    <property type="match status" value="1"/>
</dbReference>
<sequence length="89" mass="10056">MNIYIGNLAYSVTSEDLSEAFGAFGEVSRANVIMDRETGRSKGFGFVEMPDDNAAREAIEKMNEQSIGGRNIRVNEAKPREDRPRRPRY</sequence>